<dbReference type="EMBL" id="CP007552">
    <property type="protein sequence ID" value="AHZ23983.1"/>
    <property type="molecule type" value="Genomic_DNA"/>
</dbReference>
<evidence type="ECO:0000313" key="3">
    <source>
        <dbReference type="EMBL" id="AHZ23983.1"/>
    </source>
</evidence>
<dbReference type="Proteomes" id="UP000006469">
    <property type="component" value="Plasmid pHM100"/>
</dbReference>
<dbReference type="Proteomes" id="UP000299011">
    <property type="component" value="Plasmid pHME132"/>
</dbReference>
<dbReference type="OrthoDB" id="275315at2157"/>
<reference evidence="4 7" key="3">
    <citation type="journal article" date="2014" name="PLoS Genet.">
        <title>Phylogenetically driven sequencing of extremely halophilic archaea reveals strategies for static and dynamic osmo-response.</title>
        <authorList>
            <person name="Becker E.A."/>
            <person name="Seitzer P.M."/>
            <person name="Tritt A."/>
            <person name="Larsen D."/>
            <person name="Krusor M."/>
            <person name="Yao A.I."/>
            <person name="Wu D."/>
            <person name="Madern D."/>
            <person name="Eisen J.A."/>
            <person name="Darling A.E."/>
            <person name="Facciotti M.T."/>
        </authorList>
    </citation>
    <scope>NUCLEOTIDE SEQUENCE [LARGE SCALE GENOMIC DNA]</scope>
    <source>
        <strain evidence="4">ATCC 33500</strain>
        <strain evidence="7">ATCC 33500 / DSM 1411 / JCM 8866 / NBRC 14739 / NCIMB 2177 / R-4</strain>
    </source>
</reference>
<dbReference type="InterPro" id="IPR004155">
    <property type="entry name" value="PBS_lyase_HEAT"/>
</dbReference>
<reference evidence="2" key="1">
    <citation type="journal article" date="2012" name="Appl. Environ. Microbiol.">
        <title>Identification of the haloarchaeal phasin (PhaP) that functions in polyhydroxyalkanoate accumulation and granule formation in Haloferax mediterranei.</title>
        <authorList>
            <person name="Cai S."/>
            <person name="Cai L."/>
            <person name="Liu H."/>
            <person name="Liu X."/>
            <person name="Han J."/>
            <person name="Zhou J."/>
            <person name="Xiang H."/>
        </authorList>
    </citation>
    <scope>NUCLEOTIDE SEQUENCE</scope>
    <source>
        <strain evidence="2">CGMCC 1.2087</strain>
    </source>
</reference>
<dbReference type="EMBL" id="CP001869">
    <property type="protein sequence ID" value="AFK20768.1"/>
    <property type="molecule type" value="Genomic_DNA"/>
</dbReference>
<evidence type="ECO:0000313" key="9">
    <source>
        <dbReference type="Proteomes" id="UP000299011"/>
    </source>
</evidence>
<proteinExistence type="predicted"/>
<dbReference type="InterPro" id="IPR016024">
    <property type="entry name" value="ARM-type_fold"/>
</dbReference>
<gene>
    <name evidence="2" type="ordered locus">HFX_4074</name>
    <name evidence="3" type="ORF">BM92_19430</name>
    <name evidence="4" type="ORF">C439_16623</name>
    <name evidence="5" type="ORF">E6P09_19245</name>
</gene>
<dbReference type="PANTHER" id="PTHR12697">
    <property type="entry name" value="PBS LYASE HEAT-LIKE PROTEIN"/>
    <property type="match status" value="1"/>
</dbReference>
<protein>
    <submittedName>
        <fullName evidence="4">HEAT repeat containing protein</fullName>
    </submittedName>
    <submittedName>
        <fullName evidence="2">HEAT repeat protein</fullName>
    </submittedName>
</protein>
<dbReference type="GeneID" id="40158600"/>
<dbReference type="AlphaFoldDB" id="I3R958"/>
<feature type="compositionally biased region" description="Basic and acidic residues" evidence="1">
    <location>
        <begin position="12"/>
        <end position="23"/>
    </location>
</feature>
<dbReference type="Proteomes" id="UP000011603">
    <property type="component" value="Unassembled WGS sequence"/>
</dbReference>
<keyword evidence="7" id="KW-1185">Reference proteome</keyword>
<dbReference type="SMART" id="SM00567">
    <property type="entry name" value="EZ_HEAT"/>
    <property type="match status" value="7"/>
</dbReference>
<geneLocation type="plasmid" evidence="2 6">
    <name>pHM100</name>
</geneLocation>
<evidence type="ECO:0000256" key="1">
    <source>
        <dbReference type="SAM" id="MobiDB-lite"/>
    </source>
</evidence>
<evidence type="ECO:0000313" key="7">
    <source>
        <dbReference type="Proteomes" id="UP000011603"/>
    </source>
</evidence>
<geneLocation type="plasmid" evidence="3 8">
    <name>HMPLAS3</name>
</geneLocation>
<feature type="region of interest" description="Disordered" evidence="1">
    <location>
        <begin position="1"/>
        <end position="30"/>
    </location>
</feature>
<dbReference type="PATRIC" id="fig|523841.21.peg.3350"/>
<dbReference type="HOGENOM" id="CLU_417774_0_0_2"/>
<dbReference type="Gene3D" id="1.25.10.10">
    <property type="entry name" value="Leucine-rich Repeat Variant"/>
    <property type="match status" value="4"/>
</dbReference>
<dbReference type="EMBL" id="AOLO01000014">
    <property type="protein sequence ID" value="ELZ97559.1"/>
    <property type="molecule type" value="Genomic_DNA"/>
</dbReference>
<feature type="compositionally biased region" description="Acidic residues" evidence="1">
    <location>
        <begin position="1"/>
        <end position="11"/>
    </location>
</feature>
<evidence type="ECO:0000313" key="5">
    <source>
        <dbReference type="EMBL" id="QCQ77446.1"/>
    </source>
</evidence>
<dbReference type="KEGG" id="hme:HFX_4074"/>
<dbReference type="EMBL" id="CP039142">
    <property type="protein sequence ID" value="QCQ77446.1"/>
    <property type="molecule type" value="Genomic_DNA"/>
</dbReference>
<reference evidence="5 9" key="6">
    <citation type="submission" date="2019-04" db="EMBL/GenBank/DDBJ databases">
        <title>Methylomes of two halophilic Archaea, Haloarcula marismortui and Haloferax mediterranei.</title>
        <authorList>
            <person name="DasSarma S."/>
            <person name="DasSarma P."/>
            <person name="DasSarma S."/>
            <person name="Fomenkov A."/>
            <person name="Vincze T."/>
            <person name="Anton B.P."/>
            <person name="Roberts R.J."/>
        </authorList>
    </citation>
    <scope>NUCLEOTIDE SEQUENCE [LARGE SCALE GENOMIC DNA]</scope>
    <source>
        <strain evidence="5">ATCC 33500</strain>
        <strain evidence="9">ATCC 33500 / DSM 1411 / JCM 8866 / NBRC 14739 / NCIMB 2177 / R-4</strain>
        <plasmid evidence="5 9">pHME132</plasmid>
    </source>
</reference>
<dbReference type="Proteomes" id="UP000027075">
    <property type="component" value="Plasmid HMPLAS3"/>
</dbReference>
<dbReference type="Pfam" id="PF13646">
    <property type="entry name" value="HEAT_2"/>
    <property type="match status" value="2"/>
</dbReference>
<dbReference type="SUPFAM" id="SSF48371">
    <property type="entry name" value="ARM repeat"/>
    <property type="match status" value="2"/>
</dbReference>
<evidence type="ECO:0000313" key="4">
    <source>
        <dbReference type="EMBL" id="ELZ97559.1"/>
    </source>
</evidence>
<dbReference type="PANTHER" id="PTHR12697:SF5">
    <property type="entry name" value="DEOXYHYPUSINE HYDROXYLASE"/>
    <property type="match status" value="1"/>
</dbReference>
<sequence>MTDDTPDDPDGEAQRAQELRETVDPTTATDDEIEALCALLDGRRGRSDAHAALSKISSHPNCTRRVAVALQPYLVHETRRTRDEALDMLTWTARTDPDALDTTVEWLLEHLDTEDEHMRDTSVTALRKLAEAEAVLLRSHVDDLIGSLDDDAVRANAISLLSTISHAYPEAIAPARDELVALSADETIDASAIPSPLGTVALVRPDIIDPVVEMLREELAAAERDQARIGIGSALGRIAVAYPEAAPMVVEELLTLAETDPDDRSPDIDRSVVLSFLGGIGAAHPETVVPELDRLRALLDDDNRLVRSSAVETLGNIATVRPAAVRPAIDDIVARFDDTSEDLQFDVVTALGKIAAADPEIAPRVVAKLHEWFEGDTAEDEAVGSDATEYGLFDLTGSVEDENAETHDDFEWRLQEDIIRAYGRIGAATPDALDPVMDEIRACLADEDLSAEAAAALGEIGGVRPEAVAPAVEDLRELLAEGPYWNRKAAASALGTIGAADPEVAELVVDDLQRRLADSNYRVRAAAAEALGTIATVDSDVAARVSEEVQPLLDDDEWKARAAALEALGQMGAADRDTAERVVDDLQTGLRDTDSDVRPSAANALAAIGVAQPALTVTAVEALESRFECDEEYLFVRSTIAEGLQTLTATHSDAVTVSDAELQRVADADVDLVVE</sequence>
<dbReference type="GO" id="GO:0016491">
    <property type="term" value="F:oxidoreductase activity"/>
    <property type="evidence" value="ECO:0007669"/>
    <property type="project" value="TreeGrafter"/>
</dbReference>
<accession>I3R958</accession>
<reference evidence="3 8" key="4">
    <citation type="submission" date="2014-04" db="EMBL/GenBank/DDBJ databases">
        <title>Transcriptional profiles of Haloferax mediterranei on the basis of nitrogen availability.</title>
        <authorList>
            <person name="Bautista V."/>
        </authorList>
    </citation>
    <scope>NUCLEOTIDE SEQUENCE [LARGE SCALE GENOMIC DNA]</scope>
    <source>
        <strain evidence="3">ATCC 33500</strain>
        <strain evidence="8">ATCC 33500 / DSM 1411 / JCM 8866 / NBRC 14739 / NCIMB 2177 / R-4</strain>
        <plasmid evidence="3">HMPLAS3</plasmid>
        <plasmid evidence="8">Plasmid HMPLAS3</plasmid>
    </source>
</reference>
<keyword evidence="2" id="KW-0614">Plasmid</keyword>
<reference evidence="2" key="5">
    <citation type="submission" date="2014-05" db="EMBL/GenBank/DDBJ databases">
        <authorList>
            <person name="Wang L."/>
            <person name="Yang H."/>
            <person name="Xiang H."/>
        </authorList>
    </citation>
    <scope>NUCLEOTIDE SEQUENCE</scope>
    <source>
        <strain evidence="2">CGMCC 1.2087</strain>
        <plasmid evidence="2">pHM100</plasmid>
    </source>
</reference>
<geneLocation type="plasmid" evidence="5 9">
    <name>pHME132</name>
</geneLocation>
<dbReference type="InterPro" id="IPR011989">
    <property type="entry name" value="ARM-like"/>
</dbReference>
<evidence type="ECO:0000313" key="8">
    <source>
        <dbReference type="Proteomes" id="UP000027075"/>
    </source>
</evidence>
<evidence type="ECO:0000313" key="2">
    <source>
        <dbReference type="EMBL" id="AFK20768.1"/>
    </source>
</evidence>
<evidence type="ECO:0000313" key="6">
    <source>
        <dbReference type="Proteomes" id="UP000006469"/>
    </source>
</evidence>
<name>I3R958_HALMT</name>
<reference evidence="2 6" key="2">
    <citation type="journal article" date="2012" name="J. Bacteriol.">
        <title>Complete genome sequence of the metabolically versatile halophilic archaeon Haloferax mediterranei, a poly(3-hydroxybutyrate-co-3-hydroxyvalerate) producer.</title>
        <authorList>
            <person name="Han J."/>
            <person name="Zhang F."/>
            <person name="Hou J."/>
            <person name="Liu X."/>
            <person name="Li M."/>
            <person name="Liu H."/>
            <person name="Cai L."/>
            <person name="Zhang B."/>
            <person name="Chen Y."/>
            <person name="Zhou J."/>
            <person name="Hu S."/>
            <person name="Xiang H."/>
        </authorList>
    </citation>
    <scope>NUCLEOTIDE SEQUENCE [LARGE SCALE GENOMIC DNA]</scope>
    <source>
        <strain evidence="6">ATCC 33500 / DSM 1411 / JCM 8866 / NBRC 14739 / NCIMB 2177 / R-4</strain>
        <strain evidence="2">CGMCC 1.2087</strain>
        <plasmid evidence="6">pHM100</plasmid>
    </source>
</reference>
<organism evidence="2 6">
    <name type="scientific">Haloferax mediterranei (strain ATCC 33500 / DSM 1411 / JCM 8866 / NBRC 14739 / NCIMB 2177 / R-4)</name>
    <name type="common">Halobacterium mediterranei</name>
    <dbReference type="NCBI Taxonomy" id="523841"/>
    <lineage>
        <taxon>Archaea</taxon>
        <taxon>Methanobacteriati</taxon>
        <taxon>Methanobacteriota</taxon>
        <taxon>Stenosarchaea group</taxon>
        <taxon>Halobacteria</taxon>
        <taxon>Halobacteriales</taxon>
        <taxon>Haloferacaceae</taxon>
        <taxon>Haloferax</taxon>
    </lineage>
</organism>
<dbReference type="RefSeq" id="WP_004060486.1">
    <property type="nucleotide sequence ID" value="NC_017942.1"/>
</dbReference>